<dbReference type="Proteomes" id="UP001164305">
    <property type="component" value="Chromosome"/>
</dbReference>
<evidence type="ECO:0000256" key="1">
    <source>
        <dbReference type="SAM" id="MobiDB-lite"/>
    </source>
</evidence>
<evidence type="ECO:0000313" key="3">
    <source>
        <dbReference type="Proteomes" id="UP001164305"/>
    </source>
</evidence>
<name>A0ABY6FX56_9MICO</name>
<proteinExistence type="predicted"/>
<evidence type="ECO:0000313" key="2">
    <source>
        <dbReference type="EMBL" id="UYG15498.1"/>
    </source>
</evidence>
<reference evidence="2" key="1">
    <citation type="submission" date="2022-10" db="EMBL/GenBank/DDBJ databases">
        <title>Whole-Genome Sequencing of Brachybacterium huguangmaarense BRM-3, Isolated from Betula schmidtii.</title>
        <authorList>
            <person name="Haam D."/>
        </authorList>
    </citation>
    <scope>NUCLEOTIDE SEQUENCE</scope>
    <source>
        <strain evidence="2">BRM-3</strain>
    </source>
</reference>
<feature type="region of interest" description="Disordered" evidence="1">
    <location>
        <begin position="1"/>
        <end position="24"/>
    </location>
</feature>
<feature type="compositionally biased region" description="Basic and acidic residues" evidence="1">
    <location>
        <begin position="56"/>
        <end position="67"/>
    </location>
</feature>
<protein>
    <submittedName>
        <fullName evidence="2">Uncharacterized protein</fullName>
    </submittedName>
</protein>
<organism evidence="2 3">
    <name type="scientific">Brachybacterium huguangmaarense</name>
    <dbReference type="NCBI Taxonomy" id="1652028"/>
    <lineage>
        <taxon>Bacteria</taxon>
        <taxon>Bacillati</taxon>
        <taxon>Actinomycetota</taxon>
        <taxon>Actinomycetes</taxon>
        <taxon>Micrococcales</taxon>
        <taxon>Dermabacteraceae</taxon>
        <taxon>Brachybacterium</taxon>
    </lineage>
</organism>
<keyword evidence="3" id="KW-1185">Reference proteome</keyword>
<accession>A0ABY6FX56</accession>
<sequence length="67" mass="7482">MTDRHRTSDDPTVGSSRPPGPSGWFDRFLDRALRKGETDGAWWLLDNLEPGSEDGEPSRPPRPDPGH</sequence>
<feature type="region of interest" description="Disordered" evidence="1">
    <location>
        <begin position="45"/>
        <end position="67"/>
    </location>
</feature>
<gene>
    <name evidence="2" type="ORF">BRM3_07505</name>
</gene>
<dbReference type="RefSeq" id="WP_263592712.1">
    <property type="nucleotide sequence ID" value="NZ_CP107020.1"/>
</dbReference>
<dbReference type="EMBL" id="CP107020">
    <property type="protein sequence ID" value="UYG15498.1"/>
    <property type="molecule type" value="Genomic_DNA"/>
</dbReference>